<dbReference type="EMBL" id="UINC01002315">
    <property type="protein sequence ID" value="SUZ95318.1"/>
    <property type="molecule type" value="Genomic_DNA"/>
</dbReference>
<proteinExistence type="predicted"/>
<name>A0A381RWD1_9ZZZZ</name>
<organism evidence="1">
    <name type="scientific">marine metagenome</name>
    <dbReference type="NCBI Taxonomy" id="408172"/>
    <lineage>
        <taxon>unclassified sequences</taxon>
        <taxon>metagenomes</taxon>
        <taxon>ecological metagenomes</taxon>
    </lineage>
</organism>
<gene>
    <name evidence="1" type="ORF">METZ01_LOCUS48172</name>
</gene>
<sequence length="23" mass="2753">MISCQPKHYGELDFMFDSMEKES</sequence>
<protein>
    <submittedName>
        <fullName evidence="1">Uncharacterized protein</fullName>
    </submittedName>
</protein>
<reference evidence="1" key="1">
    <citation type="submission" date="2018-05" db="EMBL/GenBank/DDBJ databases">
        <authorList>
            <person name="Lanie J.A."/>
            <person name="Ng W.-L."/>
            <person name="Kazmierczak K.M."/>
            <person name="Andrzejewski T.M."/>
            <person name="Davidsen T.M."/>
            <person name="Wayne K.J."/>
            <person name="Tettelin H."/>
            <person name="Glass J.I."/>
            <person name="Rusch D."/>
            <person name="Podicherti R."/>
            <person name="Tsui H.-C.T."/>
            <person name="Winkler M.E."/>
        </authorList>
    </citation>
    <scope>NUCLEOTIDE SEQUENCE</scope>
</reference>
<evidence type="ECO:0000313" key="1">
    <source>
        <dbReference type="EMBL" id="SUZ95318.1"/>
    </source>
</evidence>
<accession>A0A381RWD1</accession>
<dbReference type="AlphaFoldDB" id="A0A381RWD1"/>